<evidence type="ECO:0000313" key="2">
    <source>
        <dbReference type="EMBL" id="SET24946.1"/>
    </source>
</evidence>
<name>A0A1I0CYK3_9FIRM</name>
<dbReference type="Proteomes" id="UP000199800">
    <property type="component" value="Unassembled WGS sequence"/>
</dbReference>
<evidence type="ECO:0000259" key="1">
    <source>
        <dbReference type="Pfam" id="PF20020"/>
    </source>
</evidence>
<sequence>MIIDWTLHSFHYERAVKSQKKIFYKCPICKRNNLARHGYYKRNIVRWQGTLEEVQLKILRVRCLACKVTHAVLPKDVAPYRIYSISFYLKILRLLFQFKGKVSCCQRILKIYHNFVYRTLHGIHLILYIFRKQWISWLYYLQSTKIITRKKVRQILFYTT</sequence>
<dbReference type="EMBL" id="FOHN01000012">
    <property type="protein sequence ID" value="SET24946.1"/>
    <property type="molecule type" value="Genomic_DNA"/>
</dbReference>
<protein>
    <recommendedName>
        <fullName evidence="1">DUF6431 domain-containing protein</fullName>
    </recommendedName>
</protein>
<evidence type="ECO:0000313" key="3">
    <source>
        <dbReference type="Proteomes" id="UP000199800"/>
    </source>
</evidence>
<dbReference type="RefSeq" id="WP_092477917.1">
    <property type="nucleotide sequence ID" value="NZ_FOHN01000012.1"/>
</dbReference>
<dbReference type="AlphaFoldDB" id="A0A1I0CYK3"/>
<proteinExistence type="predicted"/>
<dbReference type="InterPro" id="IPR045536">
    <property type="entry name" value="DUF6431"/>
</dbReference>
<feature type="domain" description="DUF6431" evidence="1">
    <location>
        <begin position="26"/>
        <end position="89"/>
    </location>
</feature>
<accession>A0A1I0CYK3</accession>
<dbReference type="STRING" id="29364.SAMN04487772_11224"/>
<organism evidence="2 3">
    <name type="scientific">[Clostridium] polysaccharolyticum</name>
    <dbReference type="NCBI Taxonomy" id="29364"/>
    <lineage>
        <taxon>Bacteria</taxon>
        <taxon>Bacillati</taxon>
        <taxon>Bacillota</taxon>
        <taxon>Clostridia</taxon>
        <taxon>Lachnospirales</taxon>
        <taxon>Lachnospiraceae</taxon>
    </lineage>
</organism>
<dbReference type="Pfam" id="PF20020">
    <property type="entry name" value="DUF6431"/>
    <property type="match status" value="1"/>
</dbReference>
<reference evidence="2 3" key="1">
    <citation type="submission" date="2016-10" db="EMBL/GenBank/DDBJ databases">
        <authorList>
            <person name="de Groot N.N."/>
        </authorList>
    </citation>
    <scope>NUCLEOTIDE SEQUENCE [LARGE SCALE GENOMIC DNA]</scope>
    <source>
        <strain evidence="2 3">DSM 1801</strain>
    </source>
</reference>
<keyword evidence="3" id="KW-1185">Reference proteome</keyword>
<gene>
    <name evidence="2" type="ORF">SAMN04487772_11224</name>
</gene>